<feature type="region of interest" description="Disordered" evidence="1">
    <location>
        <begin position="117"/>
        <end position="137"/>
    </location>
</feature>
<feature type="transmembrane region" description="Helical" evidence="2">
    <location>
        <begin position="54"/>
        <end position="74"/>
    </location>
</feature>
<sequence>MVAVIAWQRRRSGGASTSADITAAIRTGKAPLAADPAVWIPALEWRRGQFRRSVWLTPLVFLVFIAMGVVLVVLDPGSPVGWLAIVVLAGLAIGVVLQARRALPRIEALLRQMREREGAATASPSVPSAPPPGGASA</sequence>
<gene>
    <name evidence="3" type="ORF">GW570_09360</name>
</gene>
<evidence type="ECO:0000313" key="4">
    <source>
        <dbReference type="Proteomes" id="UP000503164"/>
    </source>
</evidence>
<dbReference type="Proteomes" id="UP000503164">
    <property type="component" value="Chromosome"/>
</dbReference>
<keyword evidence="2" id="KW-0812">Transmembrane</keyword>
<reference evidence="3 4" key="1">
    <citation type="journal article" date="2020" name="Mol. Plant Pathol.">
        <title>Plasmid composition and the chpG gene determine the virulence level of Clavibacter capsici natural isolates in pepper.</title>
        <authorList>
            <person name="Hwang I.S."/>
            <person name="Lee H.M."/>
            <person name="Oh E.J."/>
            <person name="Lee S."/>
            <person name="Heu S."/>
            <person name="Oh C.S."/>
        </authorList>
    </citation>
    <scope>NUCLEOTIDE SEQUENCE [LARGE SCALE GENOMIC DNA]</scope>
    <source>
        <strain evidence="3 4">1101</strain>
    </source>
</reference>
<organism evidence="3 4">
    <name type="scientific">Clavibacter capsici</name>
    <dbReference type="NCBI Taxonomy" id="1874630"/>
    <lineage>
        <taxon>Bacteria</taxon>
        <taxon>Bacillati</taxon>
        <taxon>Actinomycetota</taxon>
        <taxon>Actinomycetes</taxon>
        <taxon>Micrococcales</taxon>
        <taxon>Microbacteriaceae</taxon>
        <taxon>Clavibacter</taxon>
    </lineage>
</organism>
<accession>A0AAE6XRE9</accession>
<dbReference type="RefSeq" id="WP_053774726.1">
    <property type="nucleotide sequence ID" value="NZ_CP012573.1"/>
</dbReference>
<protein>
    <submittedName>
        <fullName evidence="3">Uncharacterized protein</fullName>
    </submittedName>
</protein>
<evidence type="ECO:0000313" key="3">
    <source>
        <dbReference type="EMBL" id="QIS45278.1"/>
    </source>
</evidence>
<name>A0AAE6XRE9_9MICO</name>
<keyword evidence="4" id="KW-1185">Reference proteome</keyword>
<feature type="compositionally biased region" description="Pro residues" evidence="1">
    <location>
        <begin position="127"/>
        <end position="137"/>
    </location>
</feature>
<evidence type="ECO:0000256" key="2">
    <source>
        <dbReference type="SAM" id="Phobius"/>
    </source>
</evidence>
<dbReference type="AlphaFoldDB" id="A0AAE6XRE9"/>
<proteinExistence type="predicted"/>
<keyword evidence="2" id="KW-0472">Membrane</keyword>
<evidence type="ECO:0000256" key="1">
    <source>
        <dbReference type="SAM" id="MobiDB-lite"/>
    </source>
</evidence>
<dbReference type="EMBL" id="CP048049">
    <property type="protein sequence ID" value="QIS45278.1"/>
    <property type="molecule type" value="Genomic_DNA"/>
</dbReference>
<feature type="transmembrane region" description="Helical" evidence="2">
    <location>
        <begin position="80"/>
        <end position="97"/>
    </location>
</feature>
<keyword evidence="2" id="KW-1133">Transmembrane helix</keyword>